<dbReference type="Proteomes" id="UP000653692">
    <property type="component" value="Unassembled WGS sequence"/>
</dbReference>
<comment type="caution">
    <text evidence="2">The sequence shown here is derived from an EMBL/GenBank/DDBJ whole genome shotgun (WGS) entry which is preliminary data.</text>
</comment>
<evidence type="ECO:0000313" key="3">
    <source>
        <dbReference type="Proteomes" id="UP000653692"/>
    </source>
</evidence>
<dbReference type="SUPFAM" id="SSF54909">
    <property type="entry name" value="Dimeric alpha+beta barrel"/>
    <property type="match status" value="1"/>
</dbReference>
<sequence length="79" mass="9198">MMEAFVLIIVKPGSEEKVYNKLKNKPMVKEIYRVYGEYDIVIRVEVDNIAGLDRFHDEILRKIEDIEMTETLIASSYGS</sequence>
<dbReference type="InterPro" id="IPR019887">
    <property type="entry name" value="Tscrpt_reg_AsnC/Lrp_C"/>
</dbReference>
<dbReference type="Gene3D" id="3.30.70.920">
    <property type="match status" value="1"/>
</dbReference>
<protein>
    <submittedName>
        <fullName evidence="2">Lrp/AsnC family transcriptional regulator</fullName>
    </submittedName>
</protein>
<accession>A0A832ZEV8</accession>
<reference evidence="2" key="1">
    <citation type="journal article" date="2020" name="ISME J.">
        <title>Gammaproteobacteria mediating utilization of methyl-, sulfur- and petroleum organic compounds in deep ocean hydrothermal plumes.</title>
        <authorList>
            <person name="Zhou Z."/>
            <person name="Liu Y."/>
            <person name="Pan J."/>
            <person name="Cron B.R."/>
            <person name="Toner B.M."/>
            <person name="Anantharaman K."/>
            <person name="Breier J.A."/>
            <person name="Dick G.J."/>
            <person name="Li M."/>
        </authorList>
    </citation>
    <scope>NUCLEOTIDE SEQUENCE</scope>
    <source>
        <strain evidence="2">SZUA-1476</strain>
    </source>
</reference>
<dbReference type="InterPro" id="IPR011008">
    <property type="entry name" value="Dimeric_a/b-barrel"/>
</dbReference>
<evidence type="ECO:0000259" key="1">
    <source>
        <dbReference type="Pfam" id="PF01037"/>
    </source>
</evidence>
<dbReference type="EMBL" id="DQUR01000038">
    <property type="protein sequence ID" value="HIP88578.1"/>
    <property type="molecule type" value="Genomic_DNA"/>
</dbReference>
<evidence type="ECO:0000313" key="2">
    <source>
        <dbReference type="EMBL" id="HIP88578.1"/>
    </source>
</evidence>
<dbReference type="AlphaFoldDB" id="A0A832ZEV8"/>
<organism evidence="2 3">
    <name type="scientific">Thermococcus paralvinellae</name>
    <dbReference type="NCBI Taxonomy" id="582419"/>
    <lineage>
        <taxon>Archaea</taxon>
        <taxon>Methanobacteriati</taxon>
        <taxon>Methanobacteriota</taxon>
        <taxon>Thermococci</taxon>
        <taxon>Thermococcales</taxon>
        <taxon>Thermococcaceae</taxon>
        <taxon>Thermococcus</taxon>
    </lineage>
</organism>
<gene>
    <name evidence="2" type="ORF">EYH24_01080</name>
</gene>
<proteinExistence type="predicted"/>
<name>A0A832ZEV8_9EURY</name>
<feature type="domain" description="Transcription regulator AsnC/Lrp ligand binding" evidence="1">
    <location>
        <begin position="6"/>
        <end position="74"/>
    </location>
</feature>
<dbReference type="Pfam" id="PF01037">
    <property type="entry name" value="AsnC_trans_reg"/>
    <property type="match status" value="1"/>
</dbReference>